<gene>
    <name evidence="4" type="ORF">SAMN05216201_12710</name>
</gene>
<dbReference type="SUPFAM" id="SSF52343">
    <property type="entry name" value="Ferredoxin reductase-like, C-terminal NADP-linked domain"/>
    <property type="match status" value="1"/>
</dbReference>
<protein>
    <submittedName>
        <fullName evidence="4">Ferredoxin-NADP reductase</fullName>
    </submittedName>
</protein>
<dbReference type="SUPFAM" id="SSF63380">
    <property type="entry name" value="Riboflavin synthase domain-like"/>
    <property type="match status" value="1"/>
</dbReference>
<evidence type="ECO:0000313" key="4">
    <source>
        <dbReference type="EMBL" id="SEJ90343.1"/>
    </source>
</evidence>
<dbReference type="Proteomes" id="UP000242930">
    <property type="component" value="Unassembled WGS sequence"/>
</dbReference>
<dbReference type="OrthoDB" id="9796486at2"/>
<comment type="cofactor">
    <cofactor evidence="2">
        <name>[2Fe-2S] cluster</name>
        <dbReference type="ChEBI" id="CHEBI:190135"/>
    </cofactor>
</comment>
<dbReference type="Gene3D" id="2.40.30.10">
    <property type="entry name" value="Translation factors"/>
    <property type="match status" value="1"/>
</dbReference>
<dbReference type="InterPro" id="IPR017938">
    <property type="entry name" value="Riboflavin_synthase-like_b-brl"/>
</dbReference>
<evidence type="ECO:0000256" key="2">
    <source>
        <dbReference type="ARBA" id="ARBA00034078"/>
    </source>
</evidence>
<evidence type="ECO:0000256" key="1">
    <source>
        <dbReference type="ARBA" id="ARBA00023014"/>
    </source>
</evidence>
<organism evidence="4 5">
    <name type="scientific">Pseudomonas linyingensis</name>
    <dbReference type="NCBI Taxonomy" id="915471"/>
    <lineage>
        <taxon>Bacteria</taxon>
        <taxon>Pseudomonadati</taxon>
        <taxon>Pseudomonadota</taxon>
        <taxon>Gammaproteobacteria</taxon>
        <taxon>Pseudomonadales</taxon>
        <taxon>Pseudomonadaceae</taxon>
        <taxon>Pseudomonas</taxon>
    </lineage>
</organism>
<accession>A0A1H7CKM2</accession>
<dbReference type="CDD" id="cd00322">
    <property type="entry name" value="FNR_like"/>
    <property type="match status" value="1"/>
</dbReference>
<sequence length="224" mass="24741">MQQLKLLATRSEAGNIKSFIFENGGLTWTAGQNQAFVLPQAGPEEADNLRWFTLASAPSEKVVQVSTRVGPSAFKQALDRLQPGDSIGVRDLGGDFTWEEDSATPVVLVAGGIGVTPFRSILLERHARGQPLNATLLYFTRDAQIAFRDELDQLCAQHPELDVRYLIGELITAERILDEKPLAAQVPVYLSGPEPMVESVGNDLKQRGVSLKQDWFPGYDERNY</sequence>
<dbReference type="InterPro" id="IPR050415">
    <property type="entry name" value="MRET"/>
</dbReference>
<keyword evidence="1" id="KW-0411">Iron-sulfur</keyword>
<dbReference type="STRING" id="915471.SAMN05216201_12710"/>
<evidence type="ECO:0000313" key="5">
    <source>
        <dbReference type="Proteomes" id="UP000242930"/>
    </source>
</evidence>
<dbReference type="InterPro" id="IPR001433">
    <property type="entry name" value="OxRdtase_FAD/NAD-bd"/>
</dbReference>
<dbReference type="GO" id="GO:0016491">
    <property type="term" value="F:oxidoreductase activity"/>
    <property type="evidence" value="ECO:0007669"/>
    <property type="project" value="InterPro"/>
</dbReference>
<reference evidence="5" key="1">
    <citation type="submission" date="2016-10" db="EMBL/GenBank/DDBJ databases">
        <authorList>
            <person name="Varghese N."/>
            <person name="Submissions S."/>
        </authorList>
    </citation>
    <scope>NUCLEOTIDE SEQUENCE [LARGE SCALE GENOMIC DNA]</scope>
    <source>
        <strain evidence="5">LMG 25967</strain>
    </source>
</reference>
<keyword evidence="1" id="KW-0479">Metal-binding</keyword>
<dbReference type="Pfam" id="PF00175">
    <property type="entry name" value="NAD_binding_1"/>
    <property type="match status" value="1"/>
</dbReference>
<dbReference type="InterPro" id="IPR017927">
    <property type="entry name" value="FAD-bd_FR_type"/>
</dbReference>
<keyword evidence="1" id="KW-0408">Iron</keyword>
<proteinExistence type="predicted"/>
<evidence type="ECO:0000259" key="3">
    <source>
        <dbReference type="PROSITE" id="PS51384"/>
    </source>
</evidence>
<dbReference type="Gene3D" id="3.40.50.80">
    <property type="entry name" value="Nucleotide-binding domain of ferredoxin-NADP reductase (FNR) module"/>
    <property type="match status" value="1"/>
</dbReference>
<dbReference type="GO" id="GO:0051536">
    <property type="term" value="F:iron-sulfur cluster binding"/>
    <property type="evidence" value="ECO:0007669"/>
    <property type="project" value="UniProtKB-KW"/>
</dbReference>
<dbReference type="InterPro" id="IPR001709">
    <property type="entry name" value="Flavoprot_Pyr_Nucl_cyt_Rdtase"/>
</dbReference>
<dbReference type="PROSITE" id="PS51384">
    <property type="entry name" value="FAD_FR"/>
    <property type="match status" value="1"/>
</dbReference>
<dbReference type="RefSeq" id="WP_090313630.1">
    <property type="nucleotide sequence ID" value="NZ_FNZE01000027.1"/>
</dbReference>
<dbReference type="PANTHER" id="PTHR47354">
    <property type="entry name" value="NADH OXIDOREDUCTASE HCR"/>
    <property type="match status" value="1"/>
</dbReference>
<dbReference type="InterPro" id="IPR039261">
    <property type="entry name" value="FNR_nucleotide-bd"/>
</dbReference>
<dbReference type="PANTHER" id="PTHR47354:SF5">
    <property type="entry name" value="PROTEIN RFBI"/>
    <property type="match status" value="1"/>
</dbReference>
<feature type="domain" description="FAD-binding FR-type" evidence="3">
    <location>
        <begin position="1"/>
        <end position="99"/>
    </location>
</feature>
<dbReference type="PRINTS" id="PR00371">
    <property type="entry name" value="FPNCR"/>
</dbReference>
<keyword evidence="5" id="KW-1185">Reference proteome</keyword>
<dbReference type="EMBL" id="FNZE01000027">
    <property type="protein sequence ID" value="SEJ90343.1"/>
    <property type="molecule type" value="Genomic_DNA"/>
</dbReference>
<name>A0A1H7CKM2_9PSED</name>
<dbReference type="AlphaFoldDB" id="A0A1H7CKM2"/>